<dbReference type="GeneID" id="41839864"/>
<dbReference type="HOGENOM" id="CLU_035117_6_0_11"/>
<dbReference type="SUPFAM" id="SSF48179">
    <property type="entry name" value="6-phosphogluconate dehydrogenase C-terminal domain-like"/>
    <property type="match status" value="1"/>
</dbReference>
<gene>
    <name evidence="7" type="ORF">HX89_01180</name>
</gene>
<proteinExistence type="inferred from homology"/>
<dbReference type="EMBL" id="CP008889">
    <property type="protein sequence ID" value="AIF39830.1"/>
    <property type="molecule type" value="Genomic_DNA"/>
</dbReference>
<evidence type="ECO:0000313" key="7">
    <source>
        <dbReference type="EMBL" id="AIF39830.1"/>
    </source>
</evidence>
<evidence type="ECO:0000259" key="6">
    <source>
        <dbReference type="Pfam" id="PF14833"/>
    </source>
</evidence>
<keyword evidence="2" id="KW-0560">Oxidoreductase</keyword>
<keyword evidence="3" id="KW-0520">NAD</keyword>
<dbReference type="eggNOG" id="COG2084">
    <property type="taxonomic scope" value="Bacteria"/>
</dbReference>
<evidence type="ECO:0000256" key="1">
    <source>
        <dbReference type="ARBA" id="ARBA00009080"/>
    </source>
</evidence>
<protein>
    <submittedName>
        <fullName evidence="7">3-hydroxyisobutyrate dehydrogenase</fullName>
    </submittedName>
</protein>
<dbReference type="AlphaFoldDB" id="A0A075JDV1"/>
<evidence type="ECO:0000256" key="3">
    <source>
        <dbReference type="ARBA" id="ARBA00023027"/>
    </source>
</evidence>
<feature type="domain" description="3-hydroxyisobutyrate dehydrogenase-like NAD-binding" evidence="6">
    <location>
        <begin position="178"/>
        <end position="302"/>
    </location>
</feature>
<dbReference type="RefSeq" id="WP_038566422.1">
    <property type="nucleotide sequence ID" value="NZ_CP008889.1"/>
</dbReference>
<dbReference type="GO" id="GO:0016054">
    <property type="term" value="P:organic acid catabolic process"/>
    <property type="evidence" value="ECO:0007669"/>
    <property type="project" value="UniProtKB-ARBA"/>
</dbReference>
<dbReference type="PIRSF" id="PIRSF000103">
    <property type="entry name" value="HIBADH"/>
    <property type="match status" value="1"/>
</dbReference>
<dbReference type="GO" id="GO:0051287">
    <property type="term" value="F:NAD binding"/>
    <property type="evidence" value="ECO:0007669"/>
    <property type="project" value="InterPro"/>
</dbReference>
<dbReference type="Pfam" id="PF14833">
    <property type="entry name" value="NAD_binding_11"/>
    <property type="match status" value="1"/>
</dbReference>
<dbReference type="InterPro" id="IPR008927">
    <property type="entry name" value="6-PGluconate_DH-like_C_sf"/>
</dbReference>
<feature type="active site" evidence="4">
    <location>
        <position position="183"/>
    </location>
</feature>
<dbReference type="PANTHER" id="PTHR22981">
    <property type="entry name" value="3-HYDROXYISOBUTYRATE DEHYDROGENASE-RELATED"/>
    <property type="match status" value="1"/>
</dbReference>
<dbReference type="InterPro" id="IPR015815">
    <property type="entry name" value="HIBADH-related"/>
</dbReference>
<dbReference type="InterPro" id="IPR029154">
    <property type="entry name" value="HIBADH-like_NADP-bd"/>
</dbReference>
<evidence type="ECO:0000256" key="2">
    <source>
        <dbReference type="ARBA" id="ARBA00023002"/>
    </source>
</evidence>
<reference evidence="7 8" key="1">
    <citation type="submission" date="2014-07" db="EMBL/GenBank/DDBJ databases">
        <title>Genome Sequencing of Dermacoccus nishinomiyaensis.</title>
        <authorList>
            <person name="Hong K.W."/>
            <person name="Chan K.G."/>
        </authorList>
    </citation>
    <scope>NUCLEOTIDE SEQUENCE [LARGE SCALE GENOMIC DNA]</scope>
    <source>
        <strain evidence="7 8">M25</strain>
    </source>
</reference>
<dbReference type="InterPro" id="IPR013328">
    <property type="entry name" value="6PGD_dom2"/>
</dbReference>
<accession>A0A075JDV1</accession>
<evidence type="ECO:0000256" key="4">
    <source>
        <dbReference type="PIRSR" id="PIRSR000103-1"/>
    </source>
</evidence>
<dbReference type="KEGG" id="dni:HX89_01180"/>
<organism evidence="7 8">
    <name type="scientific">Dermacoccus nishinomiyaensis</name>
    <dbReference type="NCBI Taxonomy" id="1274"/>
    <lineage>
        <taxon>Bacteria</taxon>
        <taxon>Bacillati</taxon>
        <taxon>Actinomycetota</taxon>
        <taxon>Actinomycetes</taxon>
        <taxon>Micrococcales</taxon>
        <taxon>Dermacoccaceae</taxon>
        <taxon>Dermacoccus</taxon>
    </lineage>
</organism>
<dbReference type="PROSITE" id="PS00895">
    <property type="entry name" value="3_HYDROXYISOBUT_DH"/>
    <property type="match status" value="1"/>
</dbReference>
<dbReference type="GO" id="GO:0050661">
    <property type="term" value="F:NADP binding"/>
    <property type="evidence" value="ECO:0007669"/>
    <property type="project" value="InterPro"/>
</dbReference>
<dbReference type="Gene3D" id="3.40.50.720">
    <property type="entry name" value="NAD(P)-binding Rossmann-like Domain"/>
    <property type="match status" value="1"/>
</dbReference>
<dbReference type="InterPro" id="IPR002204">
    <property type="entry name" value="3-OH-isobutyrate_DH-rel_CS"/>
</dbReference>
<dbReference type="PANTHER" id="PTHR22981:SF7">
    <property type="entry name" value="3-HYDROXYISOBUTYRATE DEHYDROGENASE, MITOCHONDRIAL"/>
    <property type="match status" value="1"/>
</dbReference>
<evidence type="ECO:0000259" key="5">
    <source>
        <dbReference type="Pfam" id="PF03446"/>
    </source>
</evidence>
<dbReference type="Gene3D" id="1.10.1040.10">
    <property type="entry name" value="N-(1-d-carboxylethyl)-l-norvaline Dehydrogenase, domain 2"/>
    <property type="match status" value="1"/>
</dbReference>
<comment type="similarity">
    <text evidence="1">Belongs to the HIBADH-related family.</text>
</comment>
<feature type="domain" description="6-phosphogluconate dehydrogenase NADP-binding" evidence="5">
    <location>
        <begin position="3"/>
        <end position="174"/>
    </location>
</feature>
<dbReference type="Pfam" id="PF03446">
    <property type="entry name" value="NAD_binding_2"/>
    <property type="match status" value="1"/>
</dbReference>
<sequence>MTTVAFIGLGNMGLPMAKNLIAAGFTVRGHDVVDACRAVAADAGVELAGSAPEAMEGADAVITMLPKGEHVRAVYFGAAQAADGSQPSNDDGILAHATPEQMLIDSSTVDIATCQAVHDAAAAKGLHFVDAPVSGGISGAEAGSLTFMVGGADADVERARRLIEPMCGNFFATGDPTTGEAAKIVNNMMLFVAVQGLSEAATLAKKLGLDAKTFHQIASVSSGNSWALQTWYPVPGVVETAAVNNEFSASFRADLALKDIGLALAAAADHGLHLPATGLSAQRLAEAVDGGGGELDCTVVIAAVDPDAEGLPEGYVHGGARRDA</sequence>
<name>A0A075JDV1_9MICO</name>
<dbReference type="OrthoDB" id="3185659at2"/>
<keyword evidence="8" id="KW-1185">Reference proteome</keyword>
<dbReference type="InterPro" id="IPR006115">
    <property type="entry name" value="6PGDH_NADP-bd"/>
</dbReference>
<dbReference type="GO" id="GO:0016616">
    <property type="term" value="F:oxidoreductase activity, acting on the CH-OH group of donors, NAD or NADP as acceptor"/>
    <property type="evidence" value="ECO:0007669"/>
    <property type="project" value="TreeGrafter"/>
</dbReference>
<evidence type="ECO:0000313" key="8">
    <source>
        <dbReference type="Proteomes" id="UP000027986"/>
    </source>
</evidence>
<dbReference type="SUPFAM" id="SSF51735">
    <property type="entry name" value="NAD(P)-binding Rossmann-fold domains"/>
    <property type="match status" value="1"/>
</dbReference>
<dbReference type="InterPro" id="IPR036291">
    <property type="entry name" value="NAD(P)-bd_dom_sf"/>
</dbReference>
<dbReference type="Proteomes" id="UP000027986">
    <property type="component" value="Chromosome"/>
</dbReference>